<keyword evidence="6" id="KW-0408">Iron</keyword>
<dbReference type="InterPro" id="IPR005123">
    <property type="entry name" value="Oxoglu/Fe-dep_dioxygenase_dom"/>
</dbReference>
<sequence length="220" mass="25365">MVFRPIKWLFCSLNPIPVEELLDHISAEIYQKSYVVVDGFVDEEFRKALLEEQIALLNQGKFRHAAVGVGEKKQIRTEIRNDQVLWMDAEDLSPLQAEYWEKVEGVRQAVNQRCFLGLRSFESHFARYPIGSFYVRHLDQFQAVPHRLVTVILYLNDSWTPADGGALRMYLPQEDGSELVEDILPLGGRLVVFLSGEIPHEVLPTNKERISITGWLRNID</sequence>
<protein>
    <submittedName>
        <fullName evidence="8">2OG-Fe(II) oxygenase</fullName>
    </submittedName>
</protein>
<reference evidence="8 9" key="1">
    <citation type="submission" date="2021-03" db="EMBL/GenBank/DDBJ databases">
        <title>novel species isolated from a fishpond in China.</title>
        <authorList>
            <person name="Lu H."/>
            <person name="Cai Z."/>
        </authorList>
    </citation>
    <scope>NUCLEOTIDE SEQUENCE [LARGE SCALE GENOMIC DNA]</scope>
    <source>
        <strain evidence="8 9">H41</strain>
    </source>
</reference>
<organism evidence="8 9">
    <name type="scientific">Algoriphagus oliviformis</name>
    <dbReference type="NCBI Taxonomy" id="2811231"/>
    <lineage>
        <taxon>Bacteria</taxon>
        <taxon>Pseudomonadati</taxon>
        <taxon>Bacteroidota</taxon>
        <taxon>Cytophagia</taxon>
        <taxon>Cytophagales</taxon>
        <taxon>Cyclobacteriaceae</taxon>
        <taxon>Algoriphagus</taxon>
    </lineage>
</organism>
<gene>
    <name evidence="8" type="ORF">J0A68_17430</name>
</gene>
<evidence type="ECO:0000256" key="6">
    <source>
        <dbReference type="ARBA" id="ARBA00023004"/>
    </source>
</evidence>
<dbReference type="PANTHER" id="PTHR12907:SF26">
    <property type="entry name" value="HIF PROLYL HYDROXYLASE, ISOFORM C"/>
    <property type="match status" value="1"/>
</dbReference>
<keyword evidence="2" id="KW-0479">Metal-binding</keyword>
<comment type="cofactor">
    <cofactor evidence="1">
        <name>L-ascorbate</name>
        <dbReference type="ChEBI" id="CHEBI:38290"/>
    </cofactor>
</comment>
<keyword evidence="3" id="KW-0847">Vitamin C</keyword>
<dbReference type="Pfam" id="PF13640">
    <property type="entry name" value="2OG-FeII_Oxy_3"/>
    <property type="match status" value="1"/>
</dbReference>
<dbReference type="PROSITE" id="PS51471">
    <property type="entry name" value="FE2OG_OXY"/>
    <property type="match status" value="1"/>
</dbReference>
<dbReference type="EMBL" id="JAFKCT010000008">
    <property type="protein sequence ID" value="MBN7812740.1"/>
    <property type="molecule type" value="Genomic_DNA"/>
</dbReference>
<evidence type="ECO:0000313" key="9">
    <source>
        <dbReference type="Proteomes" id="UP000664317"/>
    </source>
</evidence>
<dbReference type="SMART" id="SM00702">
    <property type="entry name" value="P4Hc"/>
    <property type="match status" value="1"/>
</dbReference>
<dbReference type="Proteomes" id="UP000664317">
    <property type="component" value="Unassembled WGS sequence"/>
</dbReference>
<dbReference type="Gene3D" id="2.60.120.620">
    <property type="entry name" value="q2cbj1_9rhob like domain"/>
    <property type="match status" value="1"/>
</dbReference>
<feature type="domain" description="Fe2OG dioxygenase" evidence="7">
    <location>
        <begin position="114"/>
        <end position="218"/>
    </location>
</feature>
<evidence type="ECO:0000256" key="2">
    <source>
        <dbReference type="ARBA" id="ARBA00022723"/>
    </source>
</evidence>
<evidence type="ECO:0000256" key="3">
    <source>
        <dbReference type="ARBA" id="ARBA00022896"/>
    </source>
</evidence>
<name>A0ABS3C9A7_9BACT</name>
<accession>A0ABS3C9A7</accession>
<proteinExistence type="predicted"/>
<dbReference type="InterPro" id="IPR044862">
    <property type="entry name" value="Pro_4_hyd_alph_FE2OG_OXY"/>
</dbReference>
<evidence type="ECO:0000256" key="5">
    <source>
        <dbReference type="ARBA" id="ARBA00023002"/>
    </source>
</evidence>
<comment type="caution">
    <text evidence="8">The sequence shown here is derived from an EMBL/GenBank/DDBJ whole genome shotgun (WGS) entry which is preliminary data.</text>
</comment>
<keyword evidence="4" id="KW-0223">Dioxygenase</keyword>
<keyword evidence="9" id="KW-1185">Reference proteome</keyword>
<dbReference type="InterPro" id="IPR051559">
    <property type="entry name" value="HIF_prolyl_hydroxylases"/>
</dbReference>
<dbReference type="PANTHER" id="PTHR12907">
    <property type="entry name" value="EGL NINE HOMOLOG-RELATED"/>
    <property type="match status" value="1"/>
</dbReference>
<evidence type="ECO:0000256" key="4">
    <source>
        <dbReference type="ARBA" id="ARBA00022964"/>
    </source>
</evidence>
<keyword evidence="5" id="KW-0560">Oxidoreductase</keyword>
<evidence type="ECO:0000256" key="1">
    <source>
        <dbReference type="ARBA" id="ARBA00001961"/>
    </source>
</evidence>
<evidence type="ECO:0000313" key="8">
    <source>
        <dbReference type="EMBL" id="MBN7812740.1"/>
    </source>
</evidence>
<evidence type="ECO:0000259" key="7">
    <source>
        <dbReference type="PROSITE" id="PS51471"/>
    </source>
</evidence>
<dbReference type="InterPro" id="IPR006620">
    <property type="entry name" value="Pro_4_hyd_alph"/>
</dbReference>